<sequence>MPSIPDRRKQIESLIPEGRIVTRKWLSKSARLDEHAIDNLVKSEQLRLLWKGLYTRGTLKITWQQIVSTLQAIAETDFLVGGLTALQLKGYSHYIPGARKETIHLYGNDKWPAWINKLSDDVTFVKHTRRLLFSSMTDSESQQLTTQIPFGEIELSISVPERACLEMLYDVPDRISFEHAEELFQGMTNLSPRILQRLLESCTSIKTKRLFLWLSSRYNYSWATKIDQTRISLGSGNRVLAENGELDKNYLITVPRLDKQG</sequence>
<organism evidence="2 3">
    <name type="scientific">Dyadobacter endophyticus</name>
    <dbReference type="NCBI Taxonomy" id="1749036"/>
    <lineage>
        <taxon>Bacteria</taxon>
        <taxon>Pseudomonadati</taxon>
        <taxon>Bacteroidota</taxon>
        <taxon>Cytophagia</taxon>
        <taxon>Cytophagales</taxon>
        <taxon>Spirosomataceae</taxon>
        <taxon>Dyadobacter</taxon>
    </lineage>
</organism>
<evidence type="ECO:0000313" key="2">
    <source>
        <dbReference type="EMBL" id="GGH20081.1"/>
    </source>
</evidence>
<protein>
    <recommendedName>
        <fullName evidence="1">Transcriptional regulator AbiEi antitoxin N-terminal domain-containing protein</fullName>
    </recommendedName>
</protein>
<dbReference type="Proteomes" id="UP000600214">
    <property type="component" value="Unassembled WGS sequence"/>
</dbReference>
<dbReference type="InterPro" id="IPR021561">
    <property type="entry name" value="AbiEi_3"/>
</dbReference>
<dbReference type="Pfam" id="PF11459">
    <property type="entry name" value="AbiEi_3"/>
    <property type="match status" value="1"/>
</dbReference>
<reference evidence="3" key="1">
    <citation type="journal article" date="2019" name="Int. J. Syst. Evol. Microbiol.">
        <title>The Global Catalogue of Microorganisms (GCM) 10K type strain sequencing project: providing services to taxonomists for standard genome sequencing and annotation.</title>
        <authorList>
            <consortium name="The Broad Institute Genomics Platform"/>
            <consortium name="The Broad Institute Genome Sequencing Center for Infectious Disease"/>
            <person name="Wu L."/>
            <person name="Ma J."/>
        </authorList>
    </citation>
    <scope>NUCLEOTIDE SEQUENCE [LARGE SCALE GENOMIC DNA]</scope>
    <source>
        <strain evidence="3">CGMCC 1.15288</strain>
    </source>
</reference>
<evidence type="ECO:0000313" key="3">
    <source>
        <dbReference type="Proteomes" id="UP000600214"/>
    </source>
</evidence>
<evidence type="ECO:0000259" key="1">
    <source>
        <dbReference type="Pfam" id="PF17194"/>
    </source>
</evidence>
<name>A0ABQ1YD47_9BACT</name>
<proteinExistence type="predicted"/>
<dbReference type="RefSeq" id="WP_188927476.1">
    <property type="nucleotide sequence ID" value="NZ_BMIA01000001.1"/>
</dbReference>
<dbReference type="InterPro" id="IPR033455">
    <property type="entry name" value="AbiEi_3_N"/>
</dbReference>
<comment type="caution">
    <text evidence="2">The sequence shown here is derived from an EMBL/GenBank/DDBJ whole genome shotgun (WGS) entry which is preliminary data.</text>
</comment>
<gene>
    <name evidence="2" type="ORF">GCM10007423_00240</name>
</gene>
<dbReference type="EMBL" id="BMIA01000001">
    <property type="protein sequence ID" value="GGH20081.1"/>
    <property type="molecule type" value="Genomic_DNA"/>
</dbReference>
<feature type="domain" description="Transcriptional regulator AbiEi antitoxin N-terminal" evidence="1">
    <location>
        <begin position="13"/>
        <end position="95"/>
    </location>
</feature>
<dbReference type="Pfam" id="PF17194">
    <property type="entry name" value="AbiEi_3_N"/>
    <property type="match status" value="1"/>
</dbReference>
<accession>A0ABQ1YD47</accession>
<keyword evidence="3" id="KW-1185">Reference proteome</keyword>